<reference evidence="1" key="1">
    <citation type="journal article" date="2012" name="Nat. Biotechnol.">
        <title>Draft genome sequence of pigeonpea (Cajanus cajan), an orphan legume crop of resource-poor farmers.</title>
        <authorList>
            <person name="Varshney R.K."/>
            <person name="Chen W."/>
            <person name="Li Y."/>
            <person name="Bharti A.K."/>
            <person name="Saxena R.K."/>
            <person name="Schlueter J.A."/>
            <person name="Donoghue M.T."/>
            <person name="Azam S."/>
            <person name="Fan G."/>
            <person name="Whaley A.M."/>
            <person name="Farmer A.D."/>
            <person name="Sheridan J."/>
            <person name="Iwata A."/>
            <person name="Tuteja R."/>
            <person name="Penmetsa R.V."/>
            <person name="Wu W."/>
            <person name="Upadhyaya H.D."/>
            <person name="Yang S.P."/>
            <person name="Shah T."/>
            <person name="Saxena K.B."/>
            <person name="Michael T."/>
            <person name="McCombie W.R."/>
            <person name="Yang B."/>
            <person name="Zhang G."/>
            <person name="Yang H."/>
            <person name="Wang J."/>
            <person name="Spillane C."/>
            <person name="Cook D.R."/>
            <person name="May G.D."/>
            <person name="Xu X."/>
            <person name="Jackson S.A."/>
        </authorList>
    </citation>
    <scope>NUCLEOTIDE SEQUENCE [LARGE SCALE GENOMIC DNA]</scope>
</reference>
<dbReference type="STRING" id="3821.A0A151RR17"/>
<dbReference type="Gramene" id="C.cajan_35360.t">
    <property type="protein sequence ID" value="C.cajan_35360.t.cds1"/>
    <property type="gene ID" value="C.cajan_35360"/>
</dbReference>
<protein>
    <submittedName>
        <fullName evidence="1">Uncharacterized protein</fullName>
    </submittedName>
</protein>
<evidence type="ECO:0000313" key="2">
    <source>
        <dbReference type="Proteomes" id="UP000075243"/>
    </source>
</evidence>
<dbReference type="AlphaFoldDB" id="A0A151RR17"/>
<dbReference type="Proteomes" id="UP000075243">
    <property type="component" value="Unassembled WGS sequence"/>
</dbReference>
<gene>
    <name evidence="1" type="ORF">KK1_033508</name>
</gene>
<sequence>MTVFSARQVFPVDYVAEVSQRLLEASHSGDLPLAFHCIADPSVDVNFAGAVTLKTAAADLLLLPESPSQVRLHFQEFVSDVSPLFLAVHAANAALVRKLLVTPPSLFRFRLFYPFHKCGFVDFEFEFQFELFCLLSFSEQFAESGIVVNISENFT</sequence>
<evidence type="ECO:0000313" key="1">
    <source>
        <dbReference type="EMBL" id="KYP44987.1"/>
    </source>
</evidence>
<accession>A0A151RR17</accession>
<organism evidence="1 2">
    <name type="scientific">Cajanus cajan</name>
    <name type="common">Pigeon pea</name>
    <name type="synonym">Cajanus indicus</name>
    <dbReference type="NCBI Taxonomy" id="3821"/>
    <lineage>
        <taxon>Eukaryota</taxon>
        <taxon>Viridiplantae</taxon>
        <taxon>Streptophyta</taxon>
        <taxon>Embryophyta</taxon>
        <taxon>Tracheophyta</taxon>
        <taxon>Spermatophyta</taxon>
        <taxon>Magnoliopsida</taxon>
        <taxon>eudicotyledons</taxon>
        <taxon>Gunneridae</taxon>
        <taxon>Pentapetalae</taxon>
        <taxon>rosids</taxon>
        <taxon>fabids</taxon>
        <taxon>Fabales</taxon>
        <taxon>Fabaceae</taxon>
        <taxon>Papilionoideae</taxon>
        <taxon>50 kb inversion clade</taxon>
        <taxon>NPAAA clade</taxon>
        <taxon>indigoferoid/millettioid clade</taxon>
        <taxon>Phaseoleae</taxon>
        <taxon>Cajanus</taxon>
    </lineage>
</organism>
<name>A0A151RR17_CAJCA</name>
<keyword evidence="2" id="KW-1185">Reference proteome</keyword>
<dbReference type="EMBL" id="KQ483606">
    <property type="protein sequence ID" value="KYP44987.1"/>
    <property type="molecule type" value="Genomic_DNA"/>
</dbReference>
<proteinExistence type="predicted"/>